<name>A0A1L9X915_ASPA1</name>
<keyword evidence="4" id="KW-1185">Reference proteome</keyword>
<dbReference type="GeneID" id="30974268"/>
<evidence type="ECO:0000256" key="1">
    <source>
        <dbReference type="SAM" id="MobiDB-lite"/>
    </source>
</evidence>
<dbReference type="EMBL" id="KV878970">
    <property type="protein sequence ID" value="OJK04932.1"/>
    <property type="molecule type" value="Genomic_DNA"/>
</dbReference>
<feature type="region of interest" description="Disordered" evidence="1">
    <location>
        <begin position="42"/>
        <end position="77"/>
    </location>
</feature>
<dbReference type="AlphaFoldDB" id="A0A1L9X915"/>
<feature type="compositionally biased region" description="Basic and acidic residues" evidence="1">
    <location>
        <begin position="43"/>
        <end position="54"/>
    </location>
</feature>
<proteinExistence type="predicted"/>
<accession>A0A1L9X915</accession>
<keyword evidence="2" id="KW-1133">Transmembrane helix</keyword>
<keyword evidence="2" id="KW-0812">Transmembrane</keyword>
<organism evidence="3 4">
    <name type="scientific">Aspergillus aculeatus (strain ATCC 16872 / CBS 172.66 / WB 5094)</name>
    <dbReference type="NCBI Taxonomy" id="690307"/>
    <lineage>
        <taxon>Eukaryota</taxon>
        <taxon>Fungi</taxon>
        <taxon>Dikarya</taxon>
        <taxon>Ascomycota</taxon>
        <taxon>Pezizomycotina</taxon>
        <taxon>Eurotiomycetes</taxon>
        <taxon>Eurotiomycetidae</taxon>
        <taxon>Eurotiales</taxon>
        <taxon>Aspergillaceae</taxon>
        <taxon>Aspergillus</taxon>
        <taxon>Aspergillus subgen. Circumdati</taxon>
    </lineage>
</organism>
<gene>
    <name evidence="3" type="ORF">ASPACDRAFT_38494</name>
</gene>
<dbReference type="VEuPathDB" id="FungiDB:ASPACDRAFT_38494"/>
<reference evidence="4" key="1">
    <citation type="journal article" date="2017" name="Genome Biol.">
        <title>Comparative genomics reveals high biological diversity and specific adaptations in the industrially and medically important fungal genus Aspergillus.</title>
        <authorList>
            <person name="de Vries R.P."/>
            <person name="Riley R."/>
            <person name="Wiebenga A."/>
            <person name="Aguilar-Osorio G."/>
            <person name="Amillis S."/>
            <person name="Uchima C.A."/>
            <person name="Anderluh G."/>
            <person name="Asadollahi M."/>
            <person name="Askin M."/>
            <person name="Barry K."/>
            <person name="Battaglia E."/>
            <person name="Bayram O."/>
            <person name="Benocci T."/>
            <person name="Braus-Stromeyer S.A."/>
            <person name="Caldana C."/>
            <person name="Canovas D."/>
            <person name="Cerqueira G.C."/>
            <person name="Chen F."/>
            <person name="Chen W."/>
            <person name="Choi C."/>
            <person name="Clum A."/>
            <person name="Dos Santos R.A."/>
            <person name="Damasio A.R."/>
            <person name="Diallinas G."/>
            <person name="Emri T."/>
            <person name="Fekete E."/>
            <person name="Flipphi M."/>
            <person name="Freyberg S."/>
            <person name="Gallo A."/>
            <person name="Gournas C."/>
            <person name="Habgood R."/>
            <person name="Hainaut M."/>
            <person name="Harispe M.L."/>
            <person name="Henrissat B."/>
            <person name="Hilden K.S."/>
            <person name="Hope R."/>
            <person name="Hossain A."/>
            <person name="Karabika E."/>
            <person name="Karaffa L."/>
            <person name="Karanyi Z."/>
            <person name="Krasevec N."/>
            <person name="Kuo A."/>
            <person name="Kusch H."/>
            <person name="LaButti K."/>
            <person name="Lagendijk E.L."/>
            <person name="Lapidus A."/>
            <person name="Levasseur A."/>
            <person name="Lindquist E."/>
            <person name="Lipzen A."/>
            <person name="Logrieco A.F."/>
            <person name="MacCabe A."/>
            <person name="Maekelae M.R."/>
            <person name="Malavazi I."/>
            <person name="Melin P."/>
            <person name="Meyer V."/>
            <person name="Mielnichuk N."/>
            <person name="Miskei M."/>
            <person name="Molnar A.P."/>
            <person name="Mule G."/>
            <person name="Ngan C.Y."/>
            <person name="Orejas M."/>
            <person name="Orosz E."/>
            <person name="Ouedraogo J.P."/>
            <person name="Overkamp K.M."/>
            <person name="Park H.-S."/>
            <person name="Perrone G."/>
            <person name="Piumi F."/>
            <person name="Punt P.J."/>
            <person name="Ram A.F."/>
            <person name="Ramon A."/>
            <person name="Rauscher S."/>
            <person name="Record E."/>
            <person name="Riano-Pachon D.M."/>
            <person name="Robert V."/>
            <person name="Roehrig J."/>
            <person name="Ruller R."/>
            <person name="Salamov A."/>
            <person name="Salih N.S."/>
            <person name="Samson R.A."/>
            <person name="Sandor E."/>
            <person name="Sanguinetti M."/>
            <person name="Schuetze T."/>
            <person name="Sepcic K."/>
            <person name="Shelest E."/>
            <person name="Sherlock G."/>
            <person name="Sophianopoulou V."/>
            <person name="Squina F.M."/>
            <person name="Sun H."/>
            <person name="Susca A."/>
            <person name="Todd R.B."/>
            <person name="Tsang A."/>
            <person name="Unkles S.E."/>
            <person name="van de Wiele N."/>
            <person name="van Rossen-Uffink D."/>
            <person name="Oliveira J.V."/>
            <person name="Vesth T.C."/>
            <person name="Visser J."/>
            <person name="Yu J.-H."/>
            <person name="Zhou M."/>
            <person name="Andersen M.R."/>
            <person name="Archer D.B."/>
            <person name="Baker S.E."/>
            <person name="Benoit I."/>
            <person name="Brakhage A.A."/>
            <person name="Braus G.H."/>
            <person name="Fischer R."/>
            <person name="Frisvad J.C."/>
            <person name="Goldman G.H."/>
            <person name="Houbraken J."/>
            <person name="Oakley B."/>
            <person name="Pocsi I."/>
            <person name="Scazzocchio C."/>
            <person name="Seiboth B."/>
            <person name="vanKuyk P.A."/>
            <person name="Wortman J."/>
            <person name="Dyer P.S."/>
            <person name="Grigoriev I.V."/>
        </authorList>
    </citation>
    <scope>NUCLEOTIDE SEQUENCE [LARGE SCALE GENOMIC DNA]</scope>
    <source>
        <strain evidence="4">ATCC 16872 / CBS 172.66 / WB 5094</strain>
    </source>
</reference>
<feature type="transmembrane region" description="Helical" evidence="2">
    <location>
        <begin position="20"/>
        <end position="37"/>
    </location>
</feature>
<sequence length="77" mass="8119">MVAHSGGITNGHPSSVRSRNLALFSIFGVIAGAALVFRAQSPSKDEKLFSKKEAQTMVGGQTGEDRVGRAPSHQPKN</sequence>
<dbReference type="OMA" id="HTMVGGQ"/>
<evidence type="ECO:0000313" key="3">
    <source>
        <dbReference type="EMBL" id="OJK04932.1"/>
    </source>
</evidence>
<keyword evidence="2" id="KW-0472">Membrane</keyword>
<protein>
    <submittedName>
        <fullName evidence="3">Uncharacterized protein</fullName>
    </submittedName>
</protein>
<evidence type="ECO:0000256" key="2">
    <source>
        <dbReference type="SAM" id="Phobius"/>
    </source>
</evidence>
<dbReference type="OrthoDB" id="4480828at2759"/>
<evidence type="ECO:0000313" key="4">
    <source>
        <dbReference type="Proteomes" id="UP000184546"/>
    </source>
</evidence>
<dbReference type="Proteomes" id="UP000184546">
    <property type="component" value="Unassembled WGS sequence"/>
</dbReference>
<dbReference type="RefSeq" id="XP_020061271.1">
    <property type="nucleotide sequence ID" value="XM_020200454.1"/>
</dbReference>